<proteinExistence type="predicted"/>
<dbReference type="EMBL" id="CZAE01000002">
    <property type="protein sequence ID" value="CUO56735.1"/>
    <property type="molecule type" value="Genomic_DNA"/>
</dbReference>
<name>A0A174G8C5_9BACE</name>
<evidence type="ECO:0000313" key="1">
    <source>
        <dbReference type="EMBL" id="CUO56735.1"/>
    </source>
</evidence>
<dbReference type="Proteomes" id="UP000095606">
    <property type="component" value="Unassembled WGS sequence"/>
</dbReference>
<sequence length="82" mass="9705">MNIKEKEQIELLSKVIGRRINHENDSYIATRIWDGCCTYLSANRQLFSTFKNGIPEYHVEEAIKVVIMYINDRHKPAFYPED</sequence>
<reference evidence="1 2" key="1">
    <citation type="submission" date="2015-09" db="EMBL/GenBank/DDBJ databases">
        <authorList>
            <consortium name="Pathogen Informatics"/>
        </authorList>
    </citation>
    <scope>NUCLEOTIDE SEQUENCE [LARGE SCALE GENOMIC DNA]</scope>
    <source>
        <strain evidence="1 2">2789STDY5834846</strain>
    </source>
</reference>
<accession>A0A174G8C5</accession>
<dbReference type="RefSeq" id="WP_032555595.1">
    <property type="nucleotide sequence ID" value="NZ_CAJTBQ010000067.1"/>
</dbReference>
<accession>A0A642MVW1</accession>
<dbReference type="AlphaFoldDB" id="A0A174G8C5"/>
<organism evidence="1 2">
    <name type="scientific">Bacteroides faecis</name>
    <dbReference type="NCBI Taxonomy" id="674529"/>
    <lineage>
        <taxon>Bacteria</taxon>
        <taxon>Pseudomonadati</taxon>
        <taxon>Bacteroidota</taxon>
        <taxon>Bacteroidia</taxon>
        <taxon>Bacteroidales</taxon>
        <taxon>Bacteroidaceae</taxon>
        <taxon>Bacteroides</taxon>
    </lineage>
</organism>
<evidence type="ECO:0000313" key="2">
    <source>
        <dbReference type="Proteomes" id="UP000095606"/>
    </source>
</evidence>
<protein>
    <submittedName>
        <fullName evidence="1">Uncharacterized protein</fullName>
    </submittedName>
</protein>
<gene>
    <name evidence="1" type="ORF">ERS852461_00570</name>
</gene>